<protein>
    <submittedName>
        <fullName evidence="2">Uncharacterized protein</fullName>
    </submittedName>
</protein>
<dbReference type="Proteomes" id="UP001549920">
    <property type="component" value="Unassembled WGS sequence"/>
</dbReference>
<evidence type="ECO:0000313" key="2">
    <source>
        <dbReference type="EMBL" id="KAL0901731.1"/>
    </source>
</evidence>
<evidence type="ECO:0000256" key="1">
    <source>
        <dbReference type="SAM" id="MobiDB-lite"/>
    </source>
</evidence>
<proteinExistence type="predicted"/>
<evidence type="ECO:0000313" key="3">
    <source>
        <dbReference type="Proteomes" id="UP001549920"/>
    </source>
</evidence>
<feature type="region of interest" description="Disordered" evidence="1">
    <location>
        <begin position="1"/>
        <end position="55"/>
    </location>
</feature>
<feature type="region of interest" description="Disordered" evidence="1">
    <location>
        <begin position="82"/>
        <end position="115"/>
    </location>
</feature>
<sequence length="151" mass="16826">MAEEPSSQLRRRRSSGNPNLPLNLDMGYHGYHVNEGGPAEGTPSPSKFPPNVRRMSSSALHDFKNKQQSFDIQIEECEEEEIFVESEDEEGPDEDGASGENRPVTPTPIQDFSANTIYTEGPQASDFLKVKTLEQDAYTDVSDADTEEEEE</sequence>
<organism evidence="2 3">
    <name type="scientific">Loxostege sticticalis</name>
    <name type="common">Beet webworm moth</name>
    <dbReference type="NCBI Taxonomy" id="481309"/>
    <lineage>
        <taxon>Eukaryota</taxon>
        <taxon>Metazoa</taxon>
        <taxon>Ecdysozoa</taxon>
        <taxon>Arthropoda</taxon>
        <taxon>Hexapoda</taxon>
        <taxon>Insecta</taxon>
        <taxon>Pterygota</taxon>
        <taxon>Neoptera</taxon>
        <taxon>Endopterygota</taxon>
        <taxon>Lepidoptera</taxon>
        <taxon>Glossata</taxon>
        <taxon>Ditrysia</taxon>
        <taxon>Pyraloidea</taxon>
        <taxon>Crambidae</taxon>
        <taxon>Pyraustinae</taxon>
        <taxon>Loxostege</taxon>
    </lineage>
</organism>
<feature type="compositionally biased region" description="Acidic residues" evidence="1">
    <location>
        <begin position="82"/>
        <end position="97"/>
    </location>
</feature>
<accession>A0ABR3IKY8</accession>
<reference evidence="2 3" key="1">
    <citation type="submission" date="2024-06" db="EMBL/GenBank/DDBJ databases">
        <title>A chromosome-level genome assembly of beet webworm, Loxostege sticticalis.</title>
        <authorList>
            <person name="Zhang Y."/>
        </authorList>
    </citation>
    <scope>NUCLEOTIDE SEQUENCE [LARGE SCALE GENOMIC DNA]</scope>
    <source>
        <strain evidence="2">AQ026</strain>
        <tissue evidence="2">Whole body</tissue>
    </source>
</reference>
<gene>
    <name evidence="2" type="ORF">ABMA27_006910</name>
</gene>
<keyword evidence="3" id="KW-1185">Reference proteome</keyword>
<dbReference type="EMBL" id="JBEUOH010000002">
    <property type="protein sequence ID" value="KAL0901731.1"/>
    <property type="molecule type" value="Genomic_DNA"/>
</dbReference>
<name>A0ABR3IKY8_LOXSC</name>
<comment type="caution">
    <text evidence="2">The sequence shown here is derived from an EMBL/GenBank/DDBJ whole genome shotgun (WGS) entry which is preliminary data.</text>
</comment>